<comment type="caution">
    <text evidence="1">The sequence shown here is derived from an EMBL/GenBank/DDBJ whole genome shotgun (WGS) entry which is preliminary data.</text>
</comment>
<reference evidence="1" key="1">
    <citation type="submission" date="2022-06" db="EMBL/GenBank/DDBJ databases">
        <title>Uncovering the hologenomic basis of an extraordinary plant invasion.</title>
        <authorList>
            <person name="Bieker V.C."/>
            <person name="Martin M.D."/>
            <person name="Gilbert T."/>
            <person name="Hodgins K."/>
            <person name="Battlay P."/>
            <person name="Petersen B."/>
            <person name="Wilson J."/>
        </authorList>
    </citation>
    <scope>NUCLEOTIDE SEQUENCE</scope>
    <source>
        <strain evidence="1">AA19_3_7</strain>
        <tissue evidence="1">Leaf</tissue>
    </source>
</reference>
<accession>A0AAD5C5Y3</accession>
<gene>
    <name evidence="1" type="ORF">M8C21_010876</name>
</gene>
<evidence type="ECO:0000313" key="1">
    <source>
        <dbReference type="EMBL" id="KAI7735712.1"/>
    </source>
</evidence>
<organism evidence="1 2">
    <name type="scientific">Ambrosia artemisiifolia</name>
    <name type="common">Common ragweed</name>
    <dbReference type="NCBI Taxonomy" id="4212"/>
    <lineage>
        <taxon>Eukaryota</taxon>
        <taxon>Viridiplantae</taxon>
        <taxon>Streptophyta</taxon>
        <taxon>Embryophyta</taxon>
        <taxon>Tracheophyta</taxon>
        <taxon>Spermatophyta</taxon>
        <taxon>Magnoliopsida</taxon>
        <taxon>eudicotyledons</taxon>
        <taxon>Gunneridae</taxon>
        <taxon>Pentapetalae</taxon>
        <taxon>asterids</taxon>
        <taxon>campanulids</taxon>
        <taxon>Asterales</taxon>
        <taxon>Asteraceae</taxon>
        <taxon>Asteroideae</taxon>
        <taxon>Heliantheae alliance</taxon>
        <taxon>Heliantheae</taxon>
        <taxon>Ambrosia</taxon>
    </lineage>
</organism>
<protein>
    <submittedName>
        <fullName evidence="1">Uncharacterized protein</fullName>
    </submittedName>
</protein>
<dbReference type="EMBL" id="JAMZMK010009446">
    <property type="protein sequence ID" value="KAI7735712.1"/>
    <property type="molecule type" value="Genomic_DNA"/>
</dbReference>
<evidence type="ECO:0000313" key="2">
    <source>
        <dbReference type="Proteomes" id="UP001206925"/>
    </source>
</evidence>
<proteinExistence type="predicted"/>
<sequence length="99" mass="11438">MGKTKERAWRNTYTHPLKNMPTQKAWFGYNISKTKEHASRNTKNRITKKKLKPMRKLPDDGGDVELFDPRQEHCDLVEISSSDSVCTSLPISYVMHSSN</sequence>
<keyword evidence="2" id="KW-1185">Reference proteome</keyword>
<name>A0AAD5C5Y3_AMBAR</name>
<dbReference type="AlphaFoldDB" id="A0AAD5C5Y3"/>
<dbReference type="Proteomes" id="UP001206925">
    <property type="component" value="Unassembled WGS sequence"/>
</dbReference>